<proteinExistence type="inferred from homology"/>
<dbReference type="GO" id="GO:0006511">
    <property type="term" value="P:ubiquitin-dependent protein catabolic process"/>
    <property type="evidence" value="ECO:0007669"/>
    <property type="project" value="InterPro"/>
</dbReference>
<dbReference type="PANTHER" id="PTHR11932">
    <property type="entry name" value="CULLIN"/>
    <property type="match status" value="1"/>
</dbReference>
<organism evidence="7 8">
    <name type="scientific">Cloeon dipterum</name>
    <dbReference type="NCBI Taxonomy" id="197152"/>
    <lineage>
        <taxon>Eukaryota</taxon>
        <taxon>Metazoa</taxon>
        <taxon>Ecdysozoa</taxon>
        <taxon>Arthropoda</taxon>
        <taxon>Hexapoda</taxon>
        <taxon>Insecta</taxon>
        <taxon>Pterygota</taxon>
        <taxon>Palaeoptera</taxon>
        <taxon>Ephemeroptera</taxon>
        <taxon>Pisciforma</taxon>
        <taxon>Baetidae</taxon>
        <taxon>Cloeon</taxon>
    </lineage>
</organism>
<dbReference type="AlphaFoldDB" id="A0A8S1C8V6"/>
<dbReference type="InterPro" id="IPR016159">
    <property type="entry name" value="Cullin_repeat-like_dom_sf"/>
</dbReference>
<comment type="caution">
    <text evidence="7">The sequence shown here is derived from an EMBL/GenBank/DDBJ whole genome shotgun (WGS) entry which is preliminary data.</text>
</comment>
<protein>
    <recommendedName>
        <fullName evidence="6">Cullin family profile domain-containing protein</fullName>
    </recommendedName>
</protein>
<dbReference type="InterPro" id="IPR001373">
    <property type="entry name" value="Cullin_N"/>
</dbReference>
<dbReference type="InterPro" id="IPR036390">
    <property type="entry name" value="WH_DNA-bd_sf"/>
</dbReference>
<dbReference type="EMBL" id="CADEPI010000016">
    <property type="protein sequence ID" value="CAB3364444.1"/>
    <property type="molecule type" value="Genomic_DNA"/>
</dbReference>
<dbReference type="OrthoDB" id="27073at2759"/>
<evidence type="ECO:0000256" key="3">
    <source>
        <dbReference type="ARBA" id="ARBA00022843"/>
    </source>
</evidence>
<dbReference type="InterPro" id="IPR016158">
    <property type="entry name" value="Cullin_homology"/>
</dbReference>
<dbReference type="SUPFAM" id="SSF74788">
    <property type="entry name" value="Cullin repeat-like"/>
    <property type="match status" value="1"/>
</dbReference>
<dbReference type="Proteomes" id="UP000494165">
    <property type="component" value="Unassembled WGS sequence"/>
</dbReference>
<evidence type="ECO:0000256" key="1">
    <source>
        <dbReference type="ARBA" id="ARBA00006019"/>
    </source>
</evidence>
<dbReference type="InterPro" id="IPR036388">
    <property type="entry name" value="WH-like_DNA-bd_sf"/>
</dbReference>
<dbReference type="PROSITE" id="PS50069">
    <property type="entry name" value="CULLIN_2"/>
    <property type="match status" value="1"/>
</dbReference>
<dbReference type="Gene3D" id="1.20.1310.10">
    <property type="entry name" value="Cullin Repeats"/>
    <property type="match status" value="4"/>
</dbReference>
<accession>A0A8S1C8V6</accession>
<evidence type="ECO:0000259" key="6">
    <source>
        <dbReference type="PROSITE" id="PS50069"/>
    </source>
</evidence>
<dbReference type="SMART" id="SM00884">
    <property type="entry name" value="Cullin_Nedd8"/>
    <property type="match status" value="1"/>
</dbReference>
<dbReference type="SUPFAM" id="SSF75632">
    <property type="entry name" value="Cullin homology domain"/>
    <property type="match status" value="1"/>
</dbReference>
<dbReference type="InterPro" id="IPR059120">
    <property type="entry name" value="Cullin-like_AB"/>
</dbReference>
<dbReference type="Gene3D" id="3.30.230.130">
    <property type="entry name" value="Cullin, Chain C, Domain 2"/>
    <property type="match status" value="1"/>
</dbReference>
<name>A0A8S1C8V6_9INSE</name>
<keyword evidence="2" id="KW-1017">Isopeptide bond</keyword>
<dbReference type="Gene3D" id="1.10.10.10">
    <property type="entry name" value="Winged helix-like DNA-binding domain superfamily/Winged helix DNA-binding domain"/>
    <property type="match status" value="1"/>
</dbReference>
<evidence type="ECO:0000313" key="7">
    <source>
        <dbReference type="EMBL" id="CAB3364444.1"/>
    </source>
</evidence>
<dbReference type="InterPro" id="IPR045093">
    <property type="entry name" value="Cullin"/>
</dbReference>
<dbReference type="SUPFAM" id="SSF46785">
    <property type="entry name" value="Winged helix' DNA-binding domain"/>
    <property type="match status" value="1"/>
</dbReference>
<keyword evidence="8" id="KW-1185">Reference proteome</keyword>
<dbReference type="InterPro" id="IPR019559">
    <property type="entry name" value="Cullin_neddylation_domain"/>
</dbReference>
<sequence length="765" mass="87937">MASIPASQEGVFSSWSTMEKIVTNILSDRPRYEIYESAYYLVYRAVFFGQGQQLYELLEAEIANHLICQLQERLRHLEWLPVLTELTRMWISYKAAIKLITKVFSYFDKKFVPEAKLQNSEALGVSLFKDKVVLDAEMVRKLKSALALAVKHLRRGLDFDHSILKQCCELLIEVDMNQRSVYQSIFESDFLAKTREFYKMEAKLILQRNTCLGYVGKIENIIDKELTSCRSAMDPSTLPLLTDTLHEVLITDQLQNLINMEGSGVPEMLKNGEIKNLARIYRTLKKVTSGPQSLAACISTHLRERGSRIVNETETGATAGPTTHGNFAITYVQNLIELRETTEKYLKLSFDNNLFLKRSTNLDFEMFINSNPRSPEYLSLYIDDKLKRSNSIPHDQMEREMAKALVVFRFLREKDMFERYYKQHLAKRLLLKKAADDEWELNMVNKLKVECGFQFVQNLEGMFKDMAYSSALMDVFKSTSVKKANPISTGLARPQRSVLQSDTEKNKSDFDMDVKVLSPKNWPLNFPPPACTLPPFALQAFAKYEQFYLQRHQHRLLKINTLLGGADIIAHFNQHLSPEVDLRGPRKYYLSVSTQQMVILDLFNHLDSLSFTALMEKSGLSEEDLIKNLTPMVAGKANQQILLKAPADKNIQATDLFSVNESYHSKCLRVRLHPVASRVESVSERHKTRTAVEVDRKSELEAAVVRIMKEAKRLHQNALINKVIEQVKHRFAPTPGDIKKSIDALCLREFVGRTEEDRKMIEYKP</sequence>
<dbReference type="InterPro" id="IPR036317">
    <property type="entry name" value="Cullin_homology_sf"/>
</dbReference>
<gene>
    <name evidence="7" type="ORF">CLODIP_2_CD09260</name>
</gene>
<dbReference type="Pfam" id="PF26557">
    <property type="entry name" value="Cullin_AB"/>
    <property type="match status" value="1"/>
</dbReference>
<dbReference type="GO" id="GO:0031625">
    <property type="term" value="F:ubiquitin protein ligase binding"/>
    <property type="evidence" value="ECO:0007669"/>
    <property type="project" value="InterPro"/>
</dbReference>
<dbReference type="FunFam" id="1.20.1310.10:FF:000002">
    <property type="entry name" value="cullin-3 isoform X1"/>
    <property type="match status" value="1"/>
</dbReference>
<dbReference type="Pfam" id="PF00888">
    <property type="entry name" value="Cullin"/>
    <property type="match status" value="1"/>
</dbReference>
<evidence type="ECO:0000256" key="2">
    <source>
        <dbReference type="ARBA" id="ARBA00022499"/>
    </source>
</evidence>
<evidence type="ECO:0000256" key="4">
    <source>
        <dbReference type="PROSITE-ProRule" id="PRU00330"/>
    </source>
</evidence>
<evidence type="ECO:0000313" key="8">
    <source>
        <dbReference type="Proteomes" id="UP000494165"/>
    </source>
</evidence>
<feature type="domain" description="Cullin family profile" evidence="6">
    <location>
        <begin position="373"/>
        <end position="633"/>
    </location>
</feature>
<reference evidence="7 8" key="1">
    <citation type="submission" date="2020-04" db="EMBL/GenBank/DDBJ databases">
        <authorList>
            <person name="Alioto T."/>
            <person name="Alioto T."/>
            <person name="Gomez Garrido J."/>
        </authorList>
    </citation>
    <scope>NUCLEOTIDE SEQUENCE [LARGE SCALE GENOMIC DNA]</scope>
</reference>
<comment type="similarity">
    <text evidence="1 4 5">Belongs to the cullin family.</text>
</comment>
<keyword evidence="3" id="KW-0832">Ubl conjugation</keyword>
<dbReference type="SMART" id="SM00182">
    <property type="entry name" value="CULLIN"/>
    <property type="match status" value="1"/>
</dbReference>
<evidence type="ECO:0000256" key="5">
    <source>
        <dbReference type="RuleBase" id="RU003829"/>
    </source>
</evidence>
<dbReference type="Pfam" id="PF10557">
    <property type="entry name" value="Cullin_Nedd8"/>
    <property type="match status" value="1"/>
</dbReference>